<dbReference type="GO" id="GO:0006264">
    <property type="term" value="P:mitochondrial DNA replication"/>
    <property type="evidence" value="ECO:0007669"/>
    <property type="project" value="TreeGrafter"/>
</dbReference>
<proteinExistence type="predicted"/>
<feature type="domain" description="DNA mitochondrial polymerase exonuclease" evidence="2">
    <location>
        <begin position="105"/>
        <end position="181"/>
    </location>
</feature>
<accession>A0A673W6Q7</accession>
<evidence type="ECO:0000256" key="1">
    <source>
        <dbReference type="SAM" id="MobiDB-lite"/>
    </source>
</evidence>
<dbReference type="Gene3D" id="3.30.420.390">
    <property type="match status" value="1"/>
</dbReference>
<dbReference type="PANTHER" id="PTHR10267:SF0">
    <property type="entry name" value="DNA POLYMERASE SUBUNIT GAMMA-1"/>
    <property type="match status" value="1"/>
</dbReference>
<dbReference type="GO" id="GO:0005760">
    <property type="term" value="C:gamma DNA polymerase complex"/>
    <property type="evidence" value="ECO:0007669"/>
    <property type="project" value="InterPro"/>
</dbReference>
<evidence type="ECO:0000313" key="4">
    <source>
        <dbReference type="Proteomes" id="UP000472277"/>
    </source>
</evidence>
<reference evidence="3" key="2">
    <citation type="submission" date="2025-09" db="UniProtKB">
        <authorList>
            <consortium name="Ensembl"/>
        </authorList>
    </citation>
    <scope>IDENTIFICATION</scope>
</reference>
<sequence>GTNHIFPRMGGSCVPPSPSGFPPLILTLSPLRTLCRTSYSTQQPHSPQGSHPPETHLNPLNIQILPQNLQEQIFRGAEQEYEDEKVKRHLQRHQLWGKRSLLPGMKLQLPHMEGKDINGHFRLRAQKQSLPYLEAASKFQQVPLPPMPQDWVREVGWIRYGSDGEARQVDFPDEAGFCSEVNRWCIILCWDWAGMITVIYLRTIYSEPEWIAVSLNTLYSIILFPDRFSWSSKRLIEERYS</sequence>
<organism evidence="3 4">
    <name type="scientific">Salmo trutta</name>
    <name type="common">Brown trout</name>
    <dbReference type="NCBI Taxonomy" id="8032"/>
    <lineage>
        <taxon>Eukaryota</taxon>
        <taxon>Metazoa</taxon>
        <taxon>Chordata</taxon>
        <taxon>Craniata</taxon>
        <taxon>Vertebrata</taxon>
        <taxon>Euteleostomi</taxon>
        <taxon>Actinopterygii</taxon>
        <taxon>Neopterygii</taxon>
        <taxon>Teleostei</taxon>
        <taxon>Protacanthopterygii</taxon>
        <taxon>Salmoniformes</taxon>
        <taxon>Salmonidae</taxon>
        <taxon>Salmoninae</taxon>
        <taxon>Salmo</taxon>
    </lineage>
</organism>
<protein>
    <recommendedName>
        <fullName evidence="2">DNA mitochondrial polymerase exonuclease domain-containing protein</fullName>
    </recommendedName>
</protein>
<dbReference type="GO" id="GO:0003677">
    <property type="term" value="F:DNA binding"/>
    <property type="evidence" value="ECO:0007669"/>
    <property type="project" value="InterPro"/>
</dbReference>
<dbReference type="GeneTree" id="ENSGT00390000000453"/>
<dbReference type="AlphaFoldDB" id="A0A673W6Q7"/>
<evidence type="ECO:0000259" key="2">
    <source>
        <dbReference type="Pfam" id="PF18136"/>
    </source>
</evidence>
<dbReference type="GO" id="GO:0003887">
    <property type="term" value="F:DNA-directed DNA polymerase activity"/>
    <property type="evidence" value="ECO:0007669"/>
    <property type="project" value="TreeGrafter"/>
</dbReference>
<dbReference type="GO" id="GO:0008408">
    <property type="term" value="F:3'-5' exonuclease activity"/>
    <property type="evidence" value="ECO:0007669"/>
    <property type="project" value="TreeGrafter"/>
</dbReference>
<dbReference type="Ensembl" id="ENSSTUT00000004118.1">
    <property type="protein sequence ID" value="ENSSTUP00000003886.1"/>
    <property type="gene ID" value="ENSSTUG00000001929.1"/>
</dbReference>
<feature type="region of interest" description="Disordered" evidence="1">
    <location>
        <begin position="38"/>
        <end position="58"/>
    </location>
</feature>
<dbReference type="PANTHER" id="PTHR10267">
    <property type="entry name" value="DNA POLYMERASE SUBUNIT GAMMA-1"/>
    <property type="match status" value="1"/>
</dbReference>
<reference evidence="3" key="1">
    <citation type="submission" date="2025-08" db="UniProtKB">
        <authorList>
            <consortium name="Ensembl"/>
        </authorList>
    </citation>
    <scope>IDENTIFICATION</scope>
</reference>
<dbReference type="Proteomes" id="UP000472277">
    <property type="component" value="Chromosome 7"/>
</dbReference>
<feature type="compositionally biased region" description="Low complexity" evidence="1">
    <location>
        <begin position="42"/>
        <end position="52"/>
    </location>
</feature>
<dbReference type="InterPro" id="IPR002297">
    <property type="entry name" value="DNA-dir_DNA_pol_A_mt"/>
</dbReference>
<dbReference type="InterPro" id="IPR041336">
    <property type="entry name" value="DNApol_Exo"/>
</dbReference>
<evidence type="ECO:0000313" key="3">
    <source>
        <dbReference type="Ensembl" id="ENSSTUP00000003886.1"/>
    </source>
</evidence>
<dbReference type="InParanoid" id="A0A673W6Q7"/>
<dbReference type="Pfam" id="PF18136">
    <property type="entry name" value="DNApol_Exo"/>
    <property type="match status" value="1"/>
</dbReference>
<keyword evidence="4" id="KW-1185">Reference proteome</keyword>
<name>A0A673W6Q7_SALTR</name>